<gene>
    <name evidence="1" type="ORF">CYMTET_33971</name>
</gene>
<dbReference type="Proteomes" id="UP001190700">
    <property type="component" value="Unassembled WGS sequence"/>
</dbReference>
<dbReference type="AlphaFoldDB" id="A0AAE0FC38"/>
<comment type="caution">
    <text evidence="1">The sequence shown here is derived from an EMBL/GenBank/DDBJ whole genome shotgun (WGS) entry which is preliminary data.</text>
</comment>
<protein>
    <submittedName>
        <fullName evidence="1">Uncharacterized protein</fullName>
    </submittedName>
</protein>
<proteinExistence type="predicted"/>
<name>A0AAE0FC38_9CHLO</name>
<reference evidence="1 2" key="1">
    <citation type="journal article" date="2015" name="Genome Biol. Evol.">
        <title>Comparative Genomics of a Bacterivorous Green Alga Reveals Evolutionary Causalities and Consequences of Phago-Mixotrophic Mode of Nutrition.</title>
        <authorList>
            <person name="Burns J.A."/>
            <person name="Paasch A."/>
            <person name="Narechania A."/>
            <person name="Kim E."/>
        </authorList>
    </citation>
    <scope>NUCLEOTIDE SEQUENCE [LARGE SCALE GENOMIC DNA]</scope>
    <source>
        <strain evidence="1 2">PLY_AMNH</strain>
    </source>
</reference>
<organism evidence="1 2">
    <name type="scientific">Cymbomonas tetramitiformis</name>
    <dbReference type="NCBI Taxonomy" id="36881"/>
    <lineage>
        <taxon>Eukaryota</taxon>
        <taxon>Viridiplantae</taxon>
        <taxon>Chlorophyta</taxon>
        <taxon>Pyramimonadophyceae</taxon>
        <taxon>Pyramimonadales</taxon>
        <taxon>Pyramimonadaceae</taxon>
        <taxon>Cymbomonas</taxon>
    </lineage>
</organism>
<keyword evidence="2" id="KW-1185">Reference proteome</keyword>
<dbReference type="Gene3D" id="1.10.287.940">
    <property type="entry name" value="atp-gated p2x4 ion channel"/>
    <property type="match status" value="1"/>
</dbReference>
<evidence type="ECO:0000313" key="1">
    <source>
        <dbReference type="EMBL" id="KAK3256920.1"/>
    </source>
</evidence>
<sequence>MSRGYTTFGNDIWYQYLKPNLVFPTEKIIRIVDWRLALTFRGLQIAIVSYFLWDAVFHQHFLLKVEPDNILSLYVSDGDAVALQKEFYQQQVYGDDSDDNYCNRNSSYHYKWSESWQYLFNGCVALIPGMLAKKVPIFTASAS</sequence>
<evidence type="ECO:0000313" key="2">
    <source>
        <dbReference type="Proteomes" id="UP001190700"/>
    </source>
</evidence>
<dbReference type="EMBL" id="LGRX02021219">
    <property type="protein sequence ID" value="KAK3256920.1"/>
    <property type="molecule type" value="Genomic_DNA"/>
</dbReference>
<accession>A0AAE0FC38</accession>